<feature type="non-terminal residue" evidence="3">
    <location>
        <position position="1"/>
    </location>
</feature>
<dbReference type="SUPFAM" id="SSF53649">
    <property type="entry name" value="Alkaline phosphatase-like"/>
    <property type="match status" value="1"/>
</dbReference>
<dbReference type="PANTHER" id="PTHR10151">
    <property type="entry name" value="ECTONUCLEOTIDE PYROPHOSPHATASE/PHOSPHODIESTERASE"/>
    <property type="match status" value="1"/>
</dbReference>
<dbReference type="EMBL" id="BTSY01000001">
    <property type="protein sequence ID" value="GMT09991.1"/>
    <property type="molecule type" value="Genomic_DNA"/>
</dbReference>
<dbReference type="Gene3D" id="3.40.570.10">
    <property type="entry name" value="Extracellular Endonuclease, subunit A"/>
    <property type="match status" value="1"/>
</dbReference>
<dbReference type="GO" id="GO:0016787">
    <property type="term" value="F:hydrolase activity"/>
    <property type="evidence" value="ECO:0007669"/>
    <property type="project" value="UniProtKB-KW"/>
</dbReference>
<comment type="caution">
    <text evidence="3">The sequence shown here is derived from an EMBL/GenBank/DDBJ whole genome shotgun (WGS) entry which is preliminary data.</text>
</comment>
<dbReference type="InterPro" id="IPR044929">
    <property type="entry name" value="DNA/RNA_non-sp_Endonuclease_sf"/>
</dbReference>
<evidence type="ECO:0000313" key="3">
    <source>
        <dbReference type="EMBL" id="GMT09991.1"/>
    </source>
</evidence>
<keyword evidence="4" id="KW-1185">Reference proteome</keyword>
<dbReference type="InterPro" id="IPR017850">
    <property type="entry name" value="Alkaline_phosphatase_core_sf"/>
</dbReference>
<evidence type="ECO:0000256" key="1">
    <source>
        <dbReference type="ARBA" id="ARBA00022801"/>
    </source>
</evidence>
<evidence type="ECO:0000256" key="2">
    <source>
        <dbReference type="ARBA" id="ARBA00023180"/>
    </source>
</evidence>
<keyword evidence="1" id="KW-0378">Hydrolase</keyword>
<dbReference type="InterPro" id="IPR002591">
    <property type="entry name" value="Phosphodiest/P_Trfase"/>
</dbReference>
<dbReference type="GO" id="GO:0031674">
    <property type="term" value="C:I band"/>
    <property type="evidence" value="ECO:0007669"/>
    <property type="project" value="TreeGrafter"/>
</dbReference>
<organism evidence="3 4">
    <name type="scientific">Pristionchus fissidentatus</name>
    <dbReference type="NCBI Taxonomy" id="1538716"/>
    <lineage>
        <taxon>Eukaryota</taxon>
        <taxon>Metazoa</taxon>
        <taxon>Ecdysozoa</taxon>
        <taxon>Nematoda</taxon>
        <taxon>Chromadorea</taxon>
        <taxon>Rhabditida</taxon>
        <taxon>Rhabditina</taxon>
        <taxon>Diplogasteromorpha</taxon>
        <taxon>Diplogasteroidea</taxon>
        <taxon>Neodiplogasteridae</taxon>
        <taxon>Pristionchus</taxon>
    </lineage>
</organism>
<protein>
    <submittedName>
        <fullName evidence="3">Uncharacterized protein</fullName>
    </submittedName>
</protein>
<dbReference type="Proteomes" id="UP001432322">
    <property type="component" value="Unassembled WGS sequence"/>
</dbReference>
<dbReference type="GO" id="GO:0016529">
    <property type="term" value="C:sarcoplasmic reticulum"/>
    <property type="evidence" value="ECO:0007669"/>
    <property type="project" value="TreeGrafter"/>
</dbReference>
<dbReference type="GO" id="GO:0055120">
    <property type="term" value="C:striated muscle dense body"/>
    <property type="evidence" value="ECO:0007669"/>
    <property type="project" value="TreeGrafter"/>
</dbReference>
<dbReference type="AlphaFoldDB" id="A0AAV5US79"/>
<accession>A0AAV5US79</accession>
<dbReference type="Gene3D" id="3.40.720.10">
    <property type="entry name" value="Alkaline Phosphatase, subunit A"/>
    <property type="match status" value="1"/>
</dbReference>
<gene>
    <name evidence="3" type="ORF">PFISCL1PPCAC_1288</name>
</gene>
<sequence>AGVLGCTNIVLLSDHGMRNIKKLVNLQDIDPVYADALTSTGNNVLFYTNISSEPMKCKKSEYYRVYQRKDDVPLRYHYDHANVGFPYVNGNPGTMFVRNNTELADSESKNQKGNHGWDNMDTQMQAMFYTVGPSIRQNVTVPPFQNVNLYNLFADLMRIRPAPNNGTTGLLDALLVDAPQRENPFTNWNVEPCHRVTFENCDSSGQVPSVSDTKGYILTNDPSVCSISDGKLFLLYSTRLNQTVGMEMRVGKSTESSEDRVITKMNNEIIGRNCEDDGGRSAFMGKALESSLKLTWNEFDSQSLVQKAVNKLTEKENVRLQIGFVYAEEGPTKYVFVSGFWCLNQGWRKDNDYCVNEIDTRVESYAIPARAVDNFNCLDDDSLLFDYRVTIGDIEKLTSLSLLPKSMPLSIRNKLSQYLPTQEF</sequence>
<reference evidence="3" key="1">
    <citation type="submission" date="2023-10" db="EMBL/GenBank/DDBJ databases">
        <title>Genome assembly of Pristionchus species.</title>
        <authorList>
            <person name="Yoshida K."/>
            <person name="Sommer R.J."/>
        </authorList>
    </citation>
    <scope>NUCLEOTIDE SEQUENCE</scope>
    <source>
        <strain evidence="3">RS5133</strain>
    </source>
</reference>
<keyword evidence="2" id="KW-0325">Glycoprotein</keyword>
<proteinExistence type="predicted"/>
<dbReference type="PANTHER" id="PTHR10151:SF114">
    <property type="entry name" value="ECTONUCLEOTIDE PYROPHOSPHATASE_PHOSPHODIESTERASE C27A7.3"/>
    <property type="match status" value="1"/>
</dbReference>
<name>A0AAV5US79_9BILA</name>
<evidence type="ECO:0000313" key="4">
    <source>
        <dbReference type="Proteomes" id="UP001432322"/>
    </source>
</evidence>
<dbReference type="Pfam" id="PF01663">
    <property type="entry name" value="Phosphodiest"/>
    <property type="match status" value="1"/>
</dbReference>
<feature type="non-terminal residue" evidence="3">
    <location>
        <position position="424"/>
    </location>
</feature>